<keyword evidence="1" id="KW-1133">Transmembrane helix</keyword>
<dbReference type="OrthoDB" id="517560at2"/>
<dbReference type="Gene3D" id="1.20.1260.10">
    <property type="match status" value="1"/>
</dbReference>
<gene>
    <name evidence="3" type="ORF">LPBF_11740</name>
</gene>
<proteinExistence type="predicted"/>
<dbReference type="AlphaFoldDB" id="A0A1B9DMT4"/>
<dbReference type="Pfam" id="PF03713">
    <property type="entry name" value="DUF305"/>
    <property type="match status" value="1"/>
</dbReference>
<accession>A0A1B9DMT4</accession>
<keyword evidence="4" id="KW-1185">Reference proteome</keyword>
<sequence length="159" mass="18640">MENQNNHTKKNPYVKFAIIMAVSFVIMYIIMFLNVAEFAHIYNSLTRFYMTTLMIAIMAINMLLFMWKMYPNRQINMGIIAFATISFFGTLYLLRTQTPINDVQYMKAMIPHHSSAIMTSSNVDFKDPEVKKLADDIIVAQEKEIAQMKEMIYRLENKK</sequence>
<organism evidence="3 4">
    <name type="scientific">Flavobacterium crassostreae</name>
    <dbReference type="NCBI Taxonomy" id="1763534"/>
    <lineage>
        <taxon>Bacteria</taxon>
        <taxon>Pseudomonadati</taxon>
        <taxon>Bacteroidota</taxon>
        <taxon>Flavobacteriia</taxon>
        <taxon>Flavobacteriales</taxon>
        <taxon>Flavobacteriaceae</taxon>
        <taxon>Flavobacterium</taxon>
    </lineage>
</organism>
<comment type="caution">
    <text evidence="3">The sequence shown here is derived from an EMBL/GenBank/DDBJ whole genome shotgun (WGS) entry which is preliminary data.</text>
</comment>
<feature type="transmembrane region" description="Helical" evidence="1">
    <location>
        <begin position="74"/>
        <end position="94"/>
    </location>
</feature>
<dbReference type="InterPro" id="IPR012347">
    <property type="entry name" value="Ferritin-like"/>
</dbReference>
<dbReference type="InterPro" id="IPR005183">
    <property type="entry name" value="DUF305_CopM-like"/>
</dbReference>
<evidence type="ECO:0000259" key="2">
    <source>
        <dbReference type="Pfam" id="PF03713"/>
    </source>
</evidence>
<dbReference type="EMBL" id="LVEP01000059">
    <property type="protein sequence ID" value="OCB70979.1"/>
    <property type="molecule type" value="Genomic_DNA"/>
</dbReference>
<protein>
    <submittedName>
        <fullName evidence="3">DUF305 domain-containing protein</fullName>
    </submittedName>
</protein>
<evidence type="ECO:0000256" key="1">
    <source>
        <dbReference type="SAM" id="Phobius"/>
    </source>
</evidence>
<evidence type="ECO:0000313" key="4">
    <source>
        <dbReference type="Proteomes" id="UP000093510"/>
    </source>
</evidence>
<dbReference type="Proteomes" id="UP000093510">
    <property type="component" value="Unassembled WGS sequence"/>
</dbReference>
<evidence type="ECO:0000313" key="3">
    <source>
        <dbReference type="EMBL" id="OCB70979.1"/>
    </source>
</evidence>
<keyword evidence="1" id="KW-0472">Membrane</keyword>
<reference evidence="3 4" key="1">
    <citation type="submission" date="2016-03" db="EMBL/GenBank/DDBJ databases">
        <authorList>
            <person name="Ploux O."/>
        </authorList>
    </citation>
    <scope>NUCLEOTIDE SEQUENCE [LARGE SCALE GENOMIC DNA]</scope>
    <source>
        <strain evidence="3 4">LPB0076</strain>
    </source>
</reference>
<dbReference type="RefSeq" id="WP_066336864.1">
    <property type="nucleotide sequence ID" value="NZ_CP017688.1"/>
</dbReference>
<feature type="transmembrane region" description="Helical" evidence="1">
    <location>
        <begin position="12"/>
        <end position="36"/>
    </location>
</feature>
<dbReference type="STRING" id="1763534.GCA_001831475_02516"/>
<name>A0A1B9DMT4_9FLAO</name>
<feature type="domain" description="DUF305" evidence="2">
    <location>
        <begin position="98"/>
        <end position="151"/>
    </location>
</feature>
<feature type="transmembrane region" description="Helical" evidence="1">
    <location>
        <begin position="48"/>
        <end position="67"/>
    </location>
</feature>
<keyword evidence="1" id="KW-0812">Transmembrane</keyword>